<keyword evidence="1" id="KW-0472">Membrane</keyword>
<dbReference type="EMBL" id="JBFOLJ010000010">
    <property type="protein sequence ID" value="KAL2501097.1"/>
    <property type="molecule type" value="Genomic_DNA"/>
</dbReference>
<proteinExistence type="predicted"/>
<dbReference type="PANTHER" id="PTHR11686">
    <property type="entry name" value="GAMMA GLUTAMYL TRANSPEPTIDASE"/>
    <property type="match status" value="1"/>
</dbReference>
<sequence length="118" mass="12807">MGNKDIEFPLMGSDDFARRKRWSRALWLLLGIIFIAIAFVGLALQGDLKFLGVRNDGKYNERIQFTNSDIVESQKAVVAADDGRCSEIGISILKMGGHAVDATVATALCLGVGSRNYG</sequence>
<evidence type="ECO:0000313" key="3">
    <source>
        <dbReference type="Proteomes" id="UP001604277"/>
    </source>
</evidence>
<dbReference type="InterPro" id="IPR000101">
    <property type="entry name" value="GGT_peptidase"/>
</dbReference>
<keyword evidence="1" id="KW-1133">Transmembrane helix</keyword>
<accession>A0ABD1SN49</accession>
<name>A0ABD1SN49_9LAMI</name>
<dbReference type="InterPro" id="IPR029055">
    <property type="entry name" value="Ntn_hydrolases_N"/>
</dbReference>
<evidence type="ECO:0000313" key="2">
    <source>
        <dbReference type="EMBL" id="KAL2501097.1"/>
    </source>
</evidence>
<dbReference type="Proteomes" id="UP001604277">
    <property type="component" value="Unassembled WGS sequence"/>
</dbReference>
<dbReference type="AlphaFoldDB" id="A0ABD1SN49"/>
<feature type="transmembrane region" description="Helical" evidence="1">
    <location>
        <begin position="25"/>
        <end position="44"/>
    </location>
</feature>
<dbReference type="SUPFAM" id="SSF56235">
    <property type="entry name" value="N-terminal nucleophile aminohydrolases (Ntn hydrolases)"/>
    <property type="match status" value="1"/>
</dbReference>
<evidence type="ECO:0000256" key="1">
    <source>
        <dbReference type="SAM" id="Phobius"/>
    </source>
</evidence>
<reference evidence="3" key="1">
    <citation type="submission" date="2024-07" db="EMBL/GenBank/DDBJ databases">
        <title>Two chromosome-level genome assemblies of Korean endemic species Abeliophyllum distichum and Forsythia ovata (Oleaceae).</title>
        <authorList>
            <person name="Jang H."/>
        </authorList>
    </citation>
    <scope>NUCLEOTIDE SEQUENCE [LARGE SCALE GENOMIC DNA]</scope>
</reference>
<keyword evidence="1" id="KW-0812">Transmembrane</keyword>
<gene>
    <name evidence="2" type="ORF">Fot_34945</name>
</gene>
<keyword evidence="3" id="KW-1185">Reference proteome</keyword>
<protein>
    <submittedName>
        <fullName evidence="2">Glutathione hydrolase 3-like</fullName>
    </submittedName>
</protein>
<comment type="caution">
    <text evidence="2">The sequence shown here is derived from an EMBL/GenBank/DDBJ whole genome shotgun (WGS) entry which is preliminary data.</text>
</comment>
<dbReference type="PANTHER" id="PTHR11686:SF9">
    <property type="entry name" value="RE13973P"/>
    <property type="match status" value="1"/>
</dbReference>
<organism evidence="2 3">
    <name type="scientific">Forsythia ovata</name>
    <dbReference type="NCBI Taxonomy" id="205694"/>
    <lineage>
        <taxon>Eukaryota</taxon>
        <taxon>Viridiplantae</taxon>
        <taxon>Streptophyta</taxon>
        <taxon>Embryophyta</taxon>
        <taxon>Tracheophyta</taxon>
        <taxon>Spermatophyta</taxon>
        <taxon>Magnoliopsida</taxon>
        <taxon>eudicotyledons</taxon>
        <taxon>Gunneridae</taxon>
        <taxon>Pentapetalae</taxon>
        <taxon>asterids</taxon>
        <taxon>lamiids</taxon>
        <taxon>Lamiales</taxon>
        <taxon>Oleaceae</taxon>
        <taxon>Forsythieae</taxon>
        <taxon>Forsythia</taxon>
    </lineage>
</organism>